<protein>
    <submittedName>
        <fullName evidence="2">Uncharacterized protein</fullName>
    </submittedName>
</protein>
<name>A0A0R3BQB7_9BRAD</name>
<dbReference type="EMBL" id="LJYF01000054">
    <property type="protein sequence ID" value="KRP85083.1"/>
    <property type="molecule type" value="Genomic_DNA"/>
</dbReference>
<dbReference type="RefSeq" id="WP_057030535.1">
    <property type="nucleotide sequence ID" value="NZ_LJYF01000054.1"/>
</dbReference>
<feature type="region of interest" description="Disordered" evidence="1">
    <location>
        <begin position="15"/>
        <end position="37"/>
    </location>
</feature>
<accession>A0A0R3BQB7</accession>
<comment type="caution">
    <text evidence="2">The sequence shown here is derived from an EMBL/GenBank/DDBJ whole genome shotgun (WGS) entry which is preliminary data.</text>
</comment>
<organism evidence="2 3">
    <name type="scientific">Bradyrhizobium yuanmingense</name>
    <dbReference type="NCBI Taxonomy" id="108015"/>
    <lineage>
        <taxon>Bacteria</taxon>
        <taxon>Pseudomonadati</taxon>
        <taxon>Pseudomonadota</taxon>
        <taxon>Alphaproteobacteria</taxon>
        <taxon>Hyphomicrobiales</taxon>
        <taxon>Nitrobacteraceae</taxon>
        <taxon>Bradyrhizobium</taxon>
    </lineage>
</organism>
<proteinExistence type="predicted"/>
<dbReference type="AlphaFoldDB" id="A0A0R3BQB7"/>
<evidence type="ECO:0000313" key="2">
    <source>
        <dbReference type="EMBL" id="KRP85083.1"/>
    </source>
</evidence>
<sequence length="228" mass="25917">MHLVEDRIWSTIATNQPNPNTIAAKPSNPASLKQSGKIASGADTFPRRPQHWLAEFAHLVTDRLDNSWSGYMVTIMFSNVHGTRPTVLQAMKDDVARLYSILVTDVHRKPRTAPTDQLPVLLGALDLPVIKRRRMVGTQPSYNDGLHFHGLLLLPPTSRLKQDPTEYFRDKEGLYVRAEKPIERIHVQRLEQDPARATDYVLKTVRARRISYDDGVLVFPRARSELAH</sequence>
<reference evidence="2 3" key="1">
    <citation type="submission" date="2015-09" db="EMBL/GenBank/DDBJ databases">
        <title>Draft Genome Sequence of the Strain BR 3267 (Bradyrhizobium yuanmingense) recommended as inoculant for cowpea in Brazil.</title>
        <authorList>
            <person name="Simoes-Araujo J.L."/>
            <person name="Zilli J.E."/>
        </authorList>
    </citation>
    <scope>NUCLEOTIDE SEQUENCE [LARGE SCALE GENOMIC DNA]</scope>
    <source>
        <strain evidence="2 3">BR3267</strain>
    </source>
</reference>
<evidence type="ECO:0000256" key="1">
    <source>
        <dbReference type="SAM" id="MobiDB-lite"/>
    </source>
</evidence>
<evidence type="ECO:0000313" key="3">
    <source>
        <dbReference type="Proteomes" id="UP000051380"/>
    </source>
</evidence>
<dbReference type="Proteomes" id="UP000051380">
    <property type="component" value="Unassembled WGS sequence"/>
</dbReference>
<gene>
    <name evidence="2" type="ORF">AOQ72_04995</name>
</gene>